<dbReference type="KEGG" id="broo:brsh051_03310"/>
<organism evidence="15 16">
    <name type="scientific">Brooklawnia propionicigenes</name>
    <dbReference type="NCBI Taxonomy" id="3041175"/>
    <lineage>
        <taxon>Bacteria</taxon>
        <taxon>Bacillati</taxon>
        <taxon>Actinomycetota</taxon>
        <taxon>Actinomycetes</taxon>
        <taxon>Propionibacteriales</taxon>
        <taxon>Propionibacteriaceae</taxon>
        <taxon>Brooklawnia</taxon>
    </lineage>
</organism>
<dbReference type="InterPro" id="IPR008731">
    <property type="entry name" value="PTS_EIN"/>
</dbReference>
<evidence type="ECO:0000256" key="10">
    <source>
        <dbReference type="ARBA" id="ARBA00022777"/>
    </source>
</evidence>
<dbReference type="SUPFAM" id="SSF47831">
    <property type="entry name" value="Enzyme I of the PEP:sugar phosphotransferase system HPr-binding (sub)domain"/>
    <property type="match status" value="1"/>
</dbReference>
<dbReference type="InterPro" id="IPR036637">
    <property type="entry name" value="Phosphohistidine_dom_sf"/>
</dbReference>
<proteinExistence type="inferred from homology"/>
<dbReference type="Pfam" id="PF00381">
    <property type="entry name" value="PTS-HPr"/>
    <property type="match status" value="1"/>
</dbReference>
<dbReference type="PROSITE" id="PS51096">
    <property type="entry name" value="PTS_EIIA_TYPE_4"/>
    <property type="match status" value="1"/>
</dbReference>
<evidence type="ECO:0000256" key="4">
    <source>
        <dbReference type="ARBA" id="ARBA00003681"/>
    </source>
</evidence>
<keyword evidence="10" id="KW-0418">Kinase</keyword>
<reference evidence="15" key="1">
    <citation type="journal article" date="2024" name="Int. J. Syst. Evol. Microbiol.">
        <title>Brooklawnia propionicigenes sp. nov., a facultatively anaerobic, propionate-producing bacterium isolated from a methanogenic reactor treating waste from cattle farms.</title>
        <authorList>
            <person name="Akita Y."/>
            <person name="Ueki A."/>
            <person name="Tonouchi A."/>
            <person name="Sugawara Y."/>
            <person name="Honma S."/>
            <person name="Kaku N."/>
            <person name="Ueki K."/>
        </authorList>
    </citation>
    <scope>NUCLEOTIDE SEQUENCE</scope>
    <source>
        <strain evidence="15">SH051</strain>
    </source>
</reference>
<dbReference type="PROSITE" id="PS00369">
    <property type="entry name" value="PTS_HPR_HIS"/>
    <property type="match status" value="1"/>
</dbReference>
<dbReference type="InterPro" id="IPR050499">
    <property type="entry name" value="PEP-utilizing_PTS_enzyme"/>
</dbReference>
<dbReference type="SUPFAM" id="SSF52009">
    <property type="entry name" value="Phosphohistidine domain"/>
    <property type="match status" value="1"/>
</dbReference>
<dbReference type="SUPFAM" id="SSF51621">
    <property type="entry name" value="Phosphoenolpyruvate/pyruvate domain"/>
    <property type="match status" value="1"/>
</dbReference>
<protein>
    <recommendedName>
        <fullName evidence="7">Phosphocarrier protein HPr</fullName>
        <ecNumber evidence="6">2.7.1.121</ecNumber>
    </recommendedName>
</protein>
<dbReference type="Gene3D" id="3.30.1340.10">
    <property type="entry name" value="HPr-like"/>
    <property type="match status" value="1"/>
</dbReference>
<comment type="cofactor">
    <cofactor evidence="2">
        <name>Mg(2+)</name>
        <dbReference type="ChEBI" id="CHEBI:18420"/>
    </cofactor>
</comment>
<feature type="domain" description="PTS EIIA type-4" evidence="13">
    <location>
        <begin position="1"/>
        <end position="133"/>
    </location>
</feature>
<name>A0AAN0KGD7_9ACTN</name>
<evidence type="ECO:0000256" key="7">
    <source>
        <dbReference type="ARBA" id="ARBA00020422"/>
    </source>
</evidence>
<dbReference type="Gene3D" id="3.40.50.510">
    <property type="entry name" value="Phosphotransferase system, mannose-type IIA component"/>
    <property type="match status" value="1"/>
</dbReference>
<dbReference type="EMBL" id="AP028056">
    <property type="protein sequence ID" value="BEH01050.1"/>
    <property type="molecule type" value="Genomic_DNA"/>
</dbReference>
<evidence type="ECO:0000313" key="16">
    <source>
        <dbReference type="Proteomes" id="UP001431656"/>
    </source>
</evidence>
<keyword evidence="16" id="KW-1185">Reference proteome</keyword>
<dbReference type="InterPro" id="IPR035895">
    <property type="entry name" value="HPr-like_sf"/>
</dbReference>
<evidence type="ECO:0000256" key="5">
    <source>
        <dbReference type="ARBA" id="ARBA00007837"/>
    </source>
</evidence>
<dbReference type="PROSITE" id="PS51350">
    <property type="entry name" value="PTS_HPR_DOM"/>
    <property type="match status" value="1"/>
</dbReference>
<dbReference type="InterPro" id="IPR000121">
    <property type="entry name" value="PEP_util_C"/>
</dbReference>
<dbReference type="Pfam" id="PF02896">
    <property type="entry name" value="PEP-utilizers_C"/>
    <property type="match status" value="1"/>
</dbReference>
<evidence type="ECO:0000313" key="15">
    <source>
        <dbReference type="EMBL" id="BEH01050.1"/>
    </source>
</evidence>
<dbReference type="Pfam" id="PF00391">
    <property type="entry name" value="PEP-utilizers"/>
    <property type="match status" value="1"/>
</dbReference>
<dbReference type="CDD" id="cd00367">
    <property type="entry name" value="PTS-HPr_like"/>
    <property type="match status" value="1"/>
</dbReference>
<evidence type="ECO:0000256" key="3">
    <source>
        <dbReference type="ARBA" id="ARBA00002788"/>
    </source>
</evidence>
<dbReference type="InterPro" id="IPR015813">
    <property type="entry name" value="Pyrv/PenolPyrv_kinase-like_dom"/>
</dbReference>
<comment type="similarity">
    <text evidence="5">Belongs to the PEP-utilizing enzyme family.</text>
</comment>
<evidence type="ECO:0000259" key="13">
    <source>
        <dbReference type="PROSITE" id="PS51096"/>
    </source>
</evidence>
<gene>
    <name evidence="15" type="primary">ptsP</name>
    <name evidence="15" type="ORF">brsh051_03310</name>
</gene>
<evidence type="ECO:0000256" key="2">
    <source>
        <dbReference type="ARBA" id="ARBA00001946"/>
    </source>
</evidence>
<dbReference type="RefSeq" id="WP_286266960.1">
    <property type="nucleotide sequence ID" value="NZ_AP028056.1"/>
</dbReference>
<dbReference type="InterPro" id="IPR000032">
    <property type="entry name" value="HPr-like"/>
</dbReference>
<dbReference type="Pfam" id="PF03610">
    <property type="entry name" value="EIIA-man"/>
    <property type="match status" value="1"/>
</dbReference>
<sequence length="793" mass="83872">MIGIVVVSHSRPLADDVVALAQQMVPADAPRIAVAAGMDDGSFGTDAAAIALAIASVDSPDGVLVLLDLGSAVLSTELAIEFLDGDLAKRVMISPAPLVEGLLSAVVSASTGASLVEVDQEARGALQAKSAHLTDGKHSPELLQVARPPAKQPAPNHRVVWRATVRNPHGIHVRPAAMIVTSLRGLDADVTFSNASTGRGTARGDSLSSIAGLEVACGQILEARISGPDADTARDVLAGLATQNYGEDLKPRAARTSEAGSGHPGRAAAVRAFGDVPAAAERRAVMAPVTQVGLRPPVGDYRPLTPKDELARFNGAVAEVDEFLDSIIAGGEAVPGILEAQRMMLADRELQHGVVGRITAGFSAVDAVDDQLTGMARSFDKFTDAYLRERGQDLRSLRRMLLLALLGRRLEQETPDEPRIWVLEELDAATAMRLDPRLCMGVVTIAGGSSGHGMLAAQARGIPVLTGCREAAEITDGQLVAFDPVAREFWPHPDQALRVELARRNAERTAAAERAQLRAHEPAVTTSGQTIKVEANIGSVDDAQAAAHQGADGSGVVRTENIFAKDLTAPSVEAQTEVFVRIGQTIGGPITIRTWDPSGDKPLAFMPNQPEDNPALGERGIRMMRKVPQIFRDQIKAALLAAQQVDLQLMIPMVTDPEEMAWAKQQVETVRAELGVDPVPVGMMIEVPAAALRVAEFAALVDFVSVGTNDLSQYTQAADRTNDAVRQLARQDSPAVLELIRLIRAALPGIPMAVCGDLASDLDATRTLIELGADELSVRPGMVAEIKEVVRAI</sequence>
<dbReference type="PANTHER" id="PTHR46244:SF6">
    <property type="entry name" value="PHOSPHOENOLPYRUVATE-PROTEIN PHOSPHOTRANSFERASE"/>
    <property type="match status" value="1"/>
</dbReference>
<dbReference type="InterPro" id="IPR036618">
    <property type="entry name" value="PtsI_HPr-bd_sf"/>
</dbReference>
<dbReference type="AlphaFoldDB" id="A0AAN0KGD7"/>
<dbReference type="Pfam" id="PF05524">
    <property type="entry name" value="PEP-utilisers_N"/>
    <property type="match status" value="1"/>
</dbReference>
<dbReference type="Gene3D" id="3.50.30.10">
    <property type="entry name" value="Phosphohistidine domain"/>
    <property type="match status" value="1"/>
</dbReference>
<dbReference type="InterPro" id="IPR040442">
    <property type="entry name" value="Pyrv_kinase-like_dom_sf"/>
</dbReference>
<evidence type="ECO:0000256" key="12">
    <source>
        <dbReference type="ARBA" id="ARBA00046577"/>
    </source>
</evidence>
<dbReference type="Gene3D" id="1.10.274.10">
    <property type="entry name" value="PtsI, HPr-binding domain"/>
    <property type="match status" value="1"/>
</dbReference>
<dbReference type="EC" id="2.7.1.121" evidence="6"/>
<dbReference type="NCBIfam" id="TIGR02364">
    <property type="entry name" value="dha_pts"/>
    <property type="match status" value="1"/>
</dbReference>
<evidence type="ECO:0000256" key="11">
    <source>
        <dbReference type="ARBA" id="ARBA00022842"/>
    </source>
</evidence>
<dbReference type="GO" id="GO:0009401">
    <property type="term" value="P:phosphoenolpyruvate-dependent sugar phosphotransferase system"/>
    <property type="evidence" value="ECO:0007669"/>
    <property type="project" value="InterPro"/>
</dbReference>
<evidence type="ECO:0000256" key="9">
    <source>
        <dbReference type="ARBA" id="ARBA00022723"/>
    </source>
</evidence>
<comment type="function">
    <text evidence="4">General (non sugar-specific) component of the phosphoenolpyruvate-dependent sugar phosphotransferase system (sugar PTS). This major carbohydrate active-transport system catalyzes the phosphorylation of incoming sugar substrates concomitantly with their translocation across the cell membrane. The phosphoryl group from phosphoenolpyruvate (PEP) is transferred to the phosphoryl carrier protein HPr by enzyme I. Phospho-HPr then transfers it to the PTS EIIA domain.</text>
</comment>
<feature type="domain" description="HPr" evidence="14">
    <location>
        <begin position="158"/>
        <end position="248"/>
    </location>
</feature>
<dbReference type="GO" id="GO:0016020">
    <property type="term" value="C:membrane"/>
    <property type="evidence" value="ECO:0007669"/>
    <property type="project" value="InterPro"/>
</dbReference>
<dbReference type="SUPFAM" id="SSF53062">
    <property type="entry name" value="PTS system fructose IIA component-like"/>
    <property type="match status" value="1"/>
</dbReference>
<keyword evidence="8" id="KW-0808">Transferase</keyword>
<dbReference type="PANTHER" id="PTHR46244">
    <property type="entry name" value="PHOSPHOENOLPYRUVATE-PROTEIN PHOSPHOTRANSFERASE"/>
    <property type="match status" value="1"/>
</dbReference>
<dbReference type="InterPro" id="IPR008279">
    <property type="entry name" value="PEP-util_enz_mobile_dom"/>
</dbReference>
<comment type="function">
    <text evidence="3">Component of the dihydroxyacetone kinase complex, which is responsible for the phosphoenolpyruvate (PEP)-dependent phosphorylation of dihydroxyacetone. DhaM serves as the phosphoryl donor. Is phosphorylated by phosphoenolpyruvate in an EI- and HPr-dependent reaction, and a phosphorelay system on histidine residues finally leads to phosphoryl transfer to DhaL and dihydroxyacetone.</text>
</comment>
<comment type="catalytic activity">
    <reaction evidence="1">
        <text>dihydroxyacetone + phosphoenolpyruvate = dihydroxyacetone phosphate + pyruvate</text>
        <dbReference type="Rhea" id="RHEA:18381"/>
        <dbReference type="ChEBI" id="CHEBI:15361"/>
        <dbReference type="ChEBI" id="CHEBI:16016"/>
        <dbReference type="ChEBI" id="CHEBI:57642"/>
        <dbReference type="ChEBI" id="CHEBI:58702"/>
        <dbReference type="EC" id="2.7.1.121"/>
    </reaction>
</comment>
<dbReference type="InterPro" id="IPR004701">
    <property type="entry name" value="PTS_EIIA_man-typ"/>
</dbReference>
<dbReference type="GO" id="GO:0046872">
    <property type="term" value="F:metal ion binding"/>
    <property type="evidence" value="ECO:0007669"/>
    <property type="project" value="UniProtKB-KW"/>
</dbReference>
<evidence type="ECO:0000259" key="14">
    <source>
        <dbReference type="PROSITE" id="PS51350"/>
    </source>
</evidence>
<dbReference type="InterPro" id="IPR012844">
    <property type="entry name" value="DhaM_N"/>
</dbReference>
<dbReference type="InterPro" id="IPR036662">
    <property type="entry name" value="PTS_EIIA_man-typ_sf"/>
</dbReference>
<dbReference type="InterPro" id="IPR001020">
    <property type="entry name" value="PTS_HPr_His_P_site"/>
</dbReference>
<dbReference type="PRINTS" id="PR01736">
    <property type="entry name" value="PHPHTRNFRASE"/>
</dbReference>
<dbReference type="SUPFAM" id="SSF55594">
    <property type="entry name" value="HPr-like"/>
    <property type="match status" value="1"/>
</dbReference>
<evidence type="ECO:0000256" key="6">
    <source>
        <dbReference type="ARBA" id="ARBA00012095"/>
    </source>
</evidence>
<dbReference type="Proteomes" id="UP001431656">
    <property type="component" value="Chromosome"/>
</dbReference>
<evidence type="ECO:0000256" key="8">
    <source>
        <dbReference type="ARBA" id="ARBA00022679"/>
    </source>
</evidence>
<keyword evidence="11" id="KW-0460">Magnesium</keyword>
<dbReference type="Gene3D" id="3.20.20.60">
    <property type="entry name" value="Phosphoenolpyruvate-binding domains"/>
    <property type="match status" value="1"/>
</dbReference>
<keyword evidence="9" id="KW-0479">Metal-binding</keyword>
<comment type="subunit">
    <text evidence="12">Homodimer. The dihydroxyacetone kinase complex is composed of a homodimer of DhaM, a homodimer of DhaK and the subunit DhaL.</text>
</comment>
<accession>A0AAN0KGD7</accession>
<evidence type="ECO:0000256" key="1">
    <source>
        <dbReference type="ARBA" id="ARBA00001113"/>
    </source>
</evidence>
<dbReference type="GO" id="GO:0047324">
    <property type="term" value="F:phosphoenolpyruvate-glycerone phosphotransferase activity"/>
    <property type="evidence" value="ECO:0007669"/>
    <property type="project" value="UniProtKB-EC"/>
</dbReference>